<evidence type="ECO:0000256" key="14">
    <source>
        <dbReference type="SAM" id="Phobius"/>
    </source>
</evidence>
<keyword evidence="13 14" id="KW-0472">Membrane</keyword>
<keyword evidence="9 18" id="KW-0418">Kinase</keyword>
<evidence type="ECO:0000256" key="8">
    <source>
        <dbReference type="ARBA" id="ARBA00022741"/>
    </source>
</evidence>
<keyword evidence="7 14" id="KW-0812">Transmembrane</keyword>
<accession>A0ABQ5VAM1</accession>
<dbReference type="SUPFAM" id="SSF55785">
    <property type="entry name" value="PYP-like sensor domain (PAS domain)"/>
    <property type="match status" value="1"/>
</dbReference>
<organism evidence="18 19">
    <name type="scientific">Algimonas ampicilliniresistens</name>
    <dbReference type="NCBI Taxonomy" id="1298735"/>
    <lineage>
        <taxon>Bacteria</taxon>
        <taxon>Pseudomonadati</taxon>
        <taxon>Pseudomonadota</taxon>
        <taxon>Alphaproteobacteria</taxon>
        <taxon>Maricaulales</taxon>
        <taxon>Robiginitomaculaceae</taxon>
        <taxon>Algimonas</taxon>
    </lineage>
</organism>
<evidence type="ECO:0000313" key="19">
    <source>
        <dbReference type="Proteomes" id="UP001161391"/>
    </source>
</evidence>
<dbReference type="InterPro" id="IPR035965">
    <property type="entry name" value="PAS-like_dom_sf"/>
</dbReference>
<dbReference type="CDD" id="cd06225">
    <property type="entry name" value="HAMP"/>
    <property type="match status" value="1"/>
</dbReference>
<evidence type="ECO:0000256" key="10">
    <source>
        <dbReference type="ARBA" id="ARBA00022840"/>
    </source>
</evidence>
<reference evidence="18" key="1">
    <citation type="journal article" date="2014" name="Int. J. Syst. Evol. Microbiol.">
        <title>Complete genome of a new Firmicutes species belonging to the dominant human colonic microbiota ('Ruminococcus bicirculans') reveals two chromosomes and a selective capacity to utilize plant glucans.</title>
        <authorList>
            <consortium name="NISC Comparative Sequencing Program"/>
            <person name="Wegmann U."/>
            <person name="Louis P."/>
            <person name="Goesmann A."/>
            <person name="Henrissat B."/>
            <person name="Duncan S.H."/>
            <person name="Flint H.J."/>
        </authorList>
    </citation>
    <scope>NUCLEOTIDE SEQUENCE</scope>
    <source>
        <strain evidence="18">NBRC 108219</strain>
    </source>
</reference>
<feature type="domain" description="Histidine kinase" evidence="15">
    <location>
        <begin position="525"/>
        <end position="747"/>
    </location>
</feature>
<dbReference type="Gene3D" id="6.10.340.10">
    <property type="match status" value="1"/>
</dbReference>
<keyword evidence="6" id="KW-0808">Transferase</keyword>
<dbReference type="Gene3D" id="1.10.287.130">
    <property type="match status" value="1"/>
</dbReference>
<evidence type="ECO:0000256" key="6">
    <source>
        <dbReference type="ARBA" id="ARBA00022679"/>
    </source>
</evidence>
<comment type="catalytic activity">
    <reaction evidence="1">
        <text>ATP + protein L-histidine = ADP + protein N-phospho-L-histidine.</text>
        <dbReference type="EC" id="2.7.13.3"/>
    </reaction>
</comment>
<gene>
    <name evidence="18" type="primary">ntrY</name>
    <name evidence="18" type="ORF">GCM10007853_15050</name>
</gene>
<sequence length="757" mass="83327">MADALAIVEPARTSVRTPVFSRSLATAEPGRLPRIARSAAFGAFFVSAIVLTVLGALLSFSSDEAQLRTAFTILKANMALILAIAFFLGYRVRKTLFGPTRRDSAPLLHRRFVLIFSLAALFPAIIIGAFSASLISQNITGLFGSDVQENMESARGILSDYVDQELSELASDLALVRQTLDDRKFGVSDRISLSAELQIIARVRDLDAVVLLMDDGQVLAQALGPRAPAFEVPRPDLLHDVSASNAEFLSNDEKNYLIALIRLQADSDMLLYTGRRLRSSSEVLSNIRGIEDASLKIDTFTANQSRMNRIFALTFIETALLLLMAAIWLGLVLANRIIHPISSLVTAAERIRGGDMSARVTVSEEWGEISDLGSAFNRMTQQLNSQRDELVREHDVSEQRRQFSEAVLSGVRAGVLGLTESGRITLINASAERLLGLPAEAALDRPIADLLPEFGPAFARARESVTNSAEDQIAYETDVGSINLDVRVASYQGARRDTGWVVTFDDMTRLVAAQRQSAWREVARRIAHEIKNPLTPIQLSAERLSRKYGPVLTEDRDVFDNCTQTIIRQVGSLERMVDAFSAFAQMPQPEFEAVDLTDILSDVLFEQGVAFPGIQFTRTGSWALQQPVRGDERLLTQALTNIYKNAAEAVLREADHREDSWSGQIETSIRQTAERVEIIVRDNGPGWPMNDIDRLLEPYVTTREGGTGLGLPIVKRIVEDHAGTIDLSPREDGQPGAQVVISLERDISQTINEDAAE</sequence>
<feature type="domain" description="HAMP" evidence="17">
    <location>
        <begin position="335"/>
        <end position="388"/>
    </location>
</feature>
<dbReference type="InterPro" id="IPR000014">
    <property type="entry name" value="PAS"/>
</dbReference>
<keyword evidence="10" id="KW-0067">ATP-binding</keyword>
<feature type="transmembrane region" description="Helical" evidence="14">
    <location>
        <begin position="72"/>
        <end position="92"/>
    </location>
</feature>
<feature type="transmembrane region" description="Helical" evidence="14">
    <location>
        <begin position="310"/>
        <end position="334"/>
    </location>
</feature>
<dbReference type="InterPro" id="IPR005467">
    <property type="entry name" value="His_kinase_dom"/>
</dbReference>
<reference evidence="18" key="2">
    <citation type="submission" date="2023-01" db="EMBL/GenBank/DDBJ databases">
        <title>Draft genome sequence of Algimonas ampicilliniresistens strain NBRC 108219.</title>
        <authorList>
            <person name="Sun Q."/>
            <person name="Mori K."/>
        </authorList>
    </citation>
    <scope>NUCLEOTIDE SEQUENCE</scope>
    <source>
        <strain evidence="18">NBRC 108219</strain>
    </source>
</reference>
<dbReference type="PRINTS" id="PR00344">
    <property type="entry name" value="BCTRLSENSOR"/>
</dbReference>
<dbReference type="InterPro" id="IPR003660">
    <property type="entry name" value="HAMP_dom"/>
</dbReference>
<evidence type="ECO:0000313" key="18">
    <source>
        <dbReference type="EMBL" id="GLQ23631.1"/>
    </source>
</evidence>
<dbReference type="SUPFAM" id="SSF55874">
    <property type="entry name" value="ATPase domain of HSP90 chaperone/DNA topoisomerase II/histidine kinase"/>
    <property type="match status" value="1"/>
</dbReference>
<dbReference type="SMART" id="SM00388">
    <property type="entry name" value="HisKA"/>
    <property type="match status" value="1"/>
</dbReference>
<dbReference type="Proteomes" id="UP001161391">
    <property type="component" value="Unassembled WGS sequence"/>
</dbReference>
<evidence type="ECO:0000256" key="12">
    <source>
        <dbReference type="ARBA" id="ARBA00023012"/>
    </source>
</evidence>
<evidence type="ECO:0000256" key="11">
    <source>
        <dbReference type="ARBA" id="ARBA00022989"/>
    </source>
</evidence>
<dbReference type="PROSITE" id="PS50885">
    <property type="entry name" value="HAMP"/>
    <property type="match status" value="1"/>
</dbReference>
<evidence type="ECO:0000256" key="1">
    <source>
        <dbReference type="ARBA" id="ARBA00000085"/>
    </source>
</evidence>
<dbReference type="Pfam" id="PF00672">
    <property type="entry name" value="HAMP"/>
    <property type="match status" value="1"/>
</dbReference>
<dbReference type="Gene3D" id="3.30.450.20">
    <property type="entry name" value="PAS domain"/>
    <property type="match status" value="1"/>
</dbReference>
<keyword evidence="8" id="KW-0547">Nucleotide-binding</keyword>
<dbReference type="InterPro" id="IPR045671">
    <property type="entry name" value="NtrY-like_N"/>
</dbReference>
<keyword evidence="5" id="KW-0597">Phosphoprotein</keyword>
<evidence type="ECO:0000256" key="2">
    <source>
        <dbReference type="ARBA" id="ARBA00004651"/>
    </source>
</evidence>
<evidence type="ECO:0000259" key="16">
    <source>
        <dbReference type="PROSITE" id="PS50112"/>
    </source>
</evidence>
<dbReference type="PROSITE" id="PS50109">
    <property type="entry name" value="HIS_KIN"/>
    <property type="match status" value="1"/>
</dbReference>
<evidence type="ECO:0000256" key="5">
    <source>
        <dbReference type="ARBA" id="ARBA00022553"/>
    </source>
</evidence>
<evidence type="ECO:0000256" key="7">
    <source>
        <dbReference type="ARBA" id="ARBA00022692"/>
    </source>
</evidence>
<dbReference type="RefSeq" id="WP_284389241.1">
    <property type="nucleotide sequence ID" value="NZ_BSNK01000001.1"/>
</dbReference>
<dbReference type="InterPro" id="IPR003594">
    <property type="entry name" value="HATPase_dom"/>
</dbReference>
<dbReference type="PROSITE" id="PS50112">
    <property type="entry name" value="PAS"/>
    <property type="match status" value="1"/>
</dbReference>
<dbReference type="InterPro" id="IPR004358">
    <property type="entry name" value="Sig_transdc_His_kin-like_C"/>
</dbReference>
<evidence type="ECO:0000256" key="4">
    <source>
        <dbReference type="ARBA" id="ARBA00022475"/>
    </source>
</evidence>
<evidence type="ECO:0000256" key="3">
    <source>
        <dbReference type="ARBA" id="ARBA00012438"/>
    </source>
</evidence>
<feature type="domain" description="PAS" evidence="16">
    <location>
        <begin position="400"/>
        <end position="451"/>
    </location>
</feature>
<dbReference type="InterPro" id="IPR036097">
    <property type="entry name" value="HisK_dim/P_sf"/>
</dbReference>
<keyword evidence="11 14" id="KW-1133">Transmembrane helix</keyword>
<dbReference type="InterPro" id="IPR036890">
    <property type="entry name" value="HATPase_C_sf"/>
</dbReference>
<comment type="caution">
    <text evidence="18">The sequence shown here is derived from an EMBL/GenBank/DDBJ whole genome shotgun (WGS) entry which is preliminary data.</text>
</comment>
<dbReference type="InterPro" id="IPR017232">
    <property type="entry name" value="NtrY"/>
</dbReference>
<feature type="transmembrane region" description="Helical" evidence="14">
    <location>
        <begin position="39"/>
        <end position="60"/>
    </location>
</feature>
<dbReference type="InterPro" id="IPR003661">
    <property type="entry name" value="HisK_dim/P_dom"/>
</dbReference>
<dbReference type="Gene3D" id="3.30.565.10">
    <property type="entry name" value="Histidine kinase-like ATPase, C-terminal domain"/>
    <property type="match status" value="1"/>
</dbReference>
<dbReference type="SMART" id="SM00304">
    <property type="entry name" value="HAMP"/>
    <property type="match status" value="1"/>
</dbReference>
<dbReference type="PANTHER" id="PTHR43065">
    <property type="entry name" value="SENSOR HISTIDINE KINASE"/>
    <property type="match status" value="1"/>
</dbReference>
<evidence type="ECO:0000256" key="9">
    <source>
        <dbReference type="ARBA" id="ARBA00022777"/>
    </source>
</evidence>
<dbReference type="SUPFAM" id="SSF158472">
    <property type="entry name" value="HAMP domain-like"/>
    <property type="match status" value="1"/>
</dbReference>
<comment type="subcellular location">
    <subcellularLocation>
        <location evidence="2">Cell membrane</location>
        <topology evidence="2">Multi-pass membrane protein</topology>
    </subcellularLocation>
</comment>
<dbReference type="PANTHER" id="PTHR43065:SF10">
    <property type="entry name" value="PEROXIDE STRESS-ACTIVATED HISTIDINE KINASE MAK3"/>
    <property type="match status" value="1"/>
</dbReference>
<keyword evidence="4" id="KW-1003">Cell membrane</keyword>
<dbReference type="SUPFAM" id="SSF47384">
    <property type="entry name" value="Homodimeric domain of signal transducing histidine kinase"/>
    <property type="match status" value="1"/>
</dbReference>
<dbReference type="Pfam" id="PF19312">
    <property type="entry name" value="NtrY_N"/>
    <property type="match status" value="1"/>
</dbReference>
<dbReference type="SMART" id="SM00387">
    <property type="entry name" value="HATPase_c"/>
    <property type="match status" value="1"/>
</dbReference>
<protein>
    <recommendedName>
        <fullName evidence="3">histidine kinase</fullName>
        <ecNumber evidence="3">2.7.13.3</ecNumber>
    </recommendedName>
</protein>
<keyword evidence="12" id="KW-0902">Two-component regulatory system</keyword>
<dbReference type="Pfam" id="PF02518">
    <property type="entry name" value="HATPase_c"/>
    <property type="match status" value="1"/>
</dbReference>
<dbReference type="InterPro" id="IPR013767">
    <property type="entry name" value="PAS_fold"/>
</dbReference>
<dbReference type="EC" id="2.7.13.3" evidence="3"/>
<dbReference type="PIRSF" id="PIRSF037532">
    <property type="entry name" value="STHK_NtrY"/>
    <property type="match status" value="1"/>
</dbReference>
<dbReference type="EMBL" id="BSNK01000001">
    <property type="protein sequence ID" value="GLQ23631.1"/>
    <property type="molecule type" value="Genomic_DNA"/>
</dbReference>
<dbReference type="Pfam" id="PF00989">
    <property type="entry name" value="PAS"/>
    <property type="match status" value="1"/>
</dbReference>
<proteinExistence type="predicted"/>
<dbReference type="CDD" id="cd00082">
    <property type="entry name" value="HisKA"/>
    <property type="match status" value="1"/>
</dbReference>
<evidence type="ECO:0000259" key="15">
    <source>
        <dbReference type="PROSITE" id="PS50109"/>
    </source>
</evidence>
<keyword evidence="19" id="KW-1185">Reference proteome</keyword>
<dbReference type="Pfam" id="PF00512">
    <property type="entry name" value="HisKA"/>
    <property type="match status" value="1"/>
</dbReference>
<feature type="transmembrane region" description="Helical" evidence="14">
    <location>
        <begin position="112"/>
        <end position="135"/>
    </location>
</feature>
<evidence type="ECO:0000256" key="13">
    <source>
        <dbReference type="ARBA" id="ARBA00023136"/>
    </source>
</evidence>
<dbReference type="SMART" id="SM00091">
    <property type="entry name" value="PAS"/>
    <property type="match status" value="1"/>
</dbReference>
<evidence type="ECO:0000259" key="17">
    <source>
        <dbReference type="PROSITE" id="PS50885"/>
    </source>
</evidence>
<name>A0ABQ5VAM1_9PROT</name>
<dbReference type="GO" id="GO:0016301">
    <property type="term" value="F:kinase activity"/>
    <property type="evidence" value="ECO:0007669"/>
    <property type="project" value="UniProtKB-KW"/>
</dbReference>
<dbReference type="CDD" id="cd00130">
    <property type="entry name" value="PAS"/>
    <property type="match status" value="1"/>
</dbReference>